<dbReference type="InterPro" id="IPR003615">
    <property type="entry name" value="HNH_nuc"/>
</dbReference>
<dbReference type="EMBL" id="LKEF01000029">
    <property type="protein sequence ID" value="KTB62491.1"/>
    <property type="molecule type" value="Genomic_DNA"/>
</dbReference>
<dbReference type="Proteomes" id="UP000054197">
    <property type="component" value="Unassembled WGS sequence"/>
</dbReference>
<dbReference type="RefSeq" id="WP_058421001.1">
    <property type="nucleotide sequence ID" value="NZ_LKEF01000029.1"/>
</dbReference>
<dbReference type="Gene3D" id="1.10.30.50">
    <property type="match status" value="1"/>
</dbReference>
<protein>
    <recommendedName>
        <fullName evidence="1">HNH nuclease domain-containing protein</fullName>
    </recommendedName>
</protein>
<dbReference type="CDD" id="cd00085">
    <property type="entry name" value="HNHc"/>
    <property type="match status" value="1"/>
</dbReference>
<name>A0A0W0HNK0_PSEFL</name>
<evidence type="ECO:0000313" key="2">
    <source>
        <dbReference type="EMBL" id="KTB62491.1"/>
    </source>
</evidence>
<evidence type="ECO:0000259" key="1">
    <source>
        <dbReference type="SMART" id="SM00507"/>
    </source>
</evidence>
<dbReference type="SMART" id="SM00507">
    <property type="entry name" value="HNHc"/>
    <property type="match status" value="1"/>
</dbReference>
<accession>A0A0W0HNK0</accession>
<proteinExistence type="predicted"/>
<sequence length="305" mass="34292">MLSDPLMPALSDFVITAEEQLAIDHALRLHDSWNIDQKDMAPVRQVLKNLRERIKEYHLLRQGYTCCYCRTNLFGGGVFMVDREHIIPKSHCKKLTYVMANLSVSCKRCNMEIKKDKTSLFVDPGSIESTYLDKSTYRVIHPNFEVYEDFIIRRQEQHGKAKLVKFIIETPGDKTNFMFKFFKLNDLEVNSINDAQGVAPLSPSQQLMLDALKAQIQNQPALAQEILKLVLEEQGSKASLPMIAKAIDSTDPFNFSVGSLADVENKWLDSKWVPLPSGGGRALAIGHDVVLALPSPDSSDNNGQP</sequence>
<reference evidence="2 3" key="1">
    <citation type="submission" date="2015-09" db="EMBL/GenBank/DDBJ databases">
        <title>Genome sequence of ICMP 11288.</title>
        <authorList>
            <person name="Visnovsky S."/>
            <person name="Lu A."/>
            <person name="Panda P."/>
            <person name="Pitman A."/>
        </authorList>
    </citation>
    <scope>NUCLEOTIDE SEQUENCE [LARGE SCALE GENOMIC DNA]</scope>
    <source>
        <strain evidence="2 3">ICMP 11288</strain>
    </source>
</reference>
<gene>
    <name evidence="2" type="ORF">AO063_14535</name>
</gene>
<dbReference type="AlphaFoldDB" id="A0A0W0HNK0"/>
<organism evidence="2 3">
    <name type="scientific">Pseudomonas fluorescens ICMP 11288</name>
    <dbReference type="NCBI Taxonomy" id="1198309"/>
    <lineage>
        <taxon>Bacteria</taxon>
        <taxon>Pseudomonadati</taxon>
        <taxon>Pseudomonadota</taxon>
        <taxon>Gammaproteobacteria</taxon>
        <taxon>Pseudomonadales</taxon>
        <taxon>Pseudomonadaceae</taxon>
        <taxon>Pseudomonas</taxon>
    </lineage>
</organism>
<feature type="domain" description="HNH nuclease" evidence="1">
    <location>
        <begin position="53"/>
        <end position="111"/>
    </location>
</feature>
<comment type="caution">
    <text evidence="2">The sequence shown here is derived from an EMBL/GenBank/DDBJ whole genome shotgun (WGS) entry which is preliminary data.</text>
</comment>
<evidence type="ECO:0000313" key="3">
    <source>
        <dbReference type="Proteomes" id="UP000054197"/>
    </source>
</evidence>